<sequence length="410" mass="46304">MTVSLSRQQAIRLALGAQGFRGSSTVQPADGRALLRTVRRLGVVQIDSVNVLCRAHYMPLFSRLGNYDRDQLDGFNQGPPSRRRLFEYWGHEASLIPIEDYPLYRWRMARAREGGGGLWGRLKRFSQAHPEFIEQMLSQIERAGPLAASELAGGGRSKGSWWGWSEGKTALEYLFWSGRILVAHRRNNFERVYDLPERVVGRSLYEQTPPRTDDAQRALVERAAGAMGVATRHDLQRYFRLGAGETRARIDELVEQRLLEPVSVEGWRSEAWRHVRARPASMAGQQALLAPFDPMMWDRDRASRLFDFHYRIEIYTPAAQRRHGYYVLPFLHDGQLVARLDLRADRMRSLLEVIAAHPEPGVDIEAIGAALGMELERLAHFLGLNGVSLRGQSPLDMAIRGGNGVQPGTG</sequence>
<dbReference type="KEGG" id="kuy:FY550_09595"/>
<evidence type="ECO:0000313" key="1">
    <source>
        <dbReference type="EMBL" id="QEL11367.1"/>
    </source>
</evidence>
<dbReference type="Proteomes" id="UP000322553">
    <property type="component" value="Chromosome"/>
</dbReference>
<dbReference type="STRING" id="657387.BH688_05855"/>
<dbReference type="EMBL" id="CP043420">
    <property type="protein sequence ID" value="QEL11367.1"/>
    <property type="molecule type" value="Genomic_DNA"/>
</dbReference>
<dbReference type="InterPro" id="IPR009351">
    <property type="entry name" value="AlkZ-like"/>
</dbReference>
<proteinExistence type="predicted"/>
<evidence type="ECO:0000313" key="2">
    <source>
        <dbReference type="Proteomes" id="UP000322553"/>
    </source>
</evidence>
<dbReference type="PANTHER" id="PTHR30528">
    <property type="entry name" value="CYTOPLASMIC PROTEIN"/>
    <property type="match status" value="1"/>
</dbReference>
<reference evidence="1 2" key="1">
    <citation type="submission" date="2019-08" db="EMBL/GenBank/DDBJ databases">
        <title>Complete genome sequence of Kushneria sp. YCWA18, a halophilic phosphate-solubilizing bacterium isolated from Daqiao saltern in China.</title>
        <authorList>
            <person name="Du G.-X."/>
            <person name="Qu L.-Y."/>
        </authorList>
    </citation>
    <scope>NUCLEOTIDE SEQUENCE [LARGE SCALE GENOMIC DNA]</scope>
    <source>
        <strain evidence="1 2">YCWA18</strain>
    </source>
</reference>
<gene>
    <name evidence="1" type="ORF">FY550_09595</name>
</gene>
<organism evidence="1 2">
    <name type="scientific">Kushneria phosphatilytica</name>
    <dbReference type="NCBI Taxonomy" id="657387"/>
    <lineage>
        <taxon>Bacteria</taxon>
        <taxon>Pseudomonadati</taxon>
        <taxon>Pseudomonadota</taxon>
        <taxon>Gammaproteobacteria</taxon>
        <taxon>Oceanospirillales</taxon>
        <taxon>Halomonadaceae</taxon>
        <taxon>Kushneria</taxon>
    </lineage>
</organism>
<dbReference type="AlphaFoldDB" id="A0A1S1NZ74"/>
<dbReference type="PANTHER" id="PTHR30528:SF0">
    <property type="entry name" value="CYTOPLASMIC PROTEIN"/>
    <property type="match status" value="1"/>
</dbReference>
<dbReference type="RefSeq" id="WP_070977710.1">
    <property type="nucleotide sequence ID" value="NZ_CP043420.1"/>
</dbReference>
<keyword evidence="2" id="KW-1185">Reference proteome</keyword>
<accession>A0A1S1NZ74</accession>
<dbReference type="OrthoDB" id="9787207at2"/>
<name>A0A1S1NZ74_9GAMM</name>
<protein>
    <submittedName>
        <fullName evidence="1">Winged helix-turn-helix domain-containing protein</fullName>
    </submittedName>
</protein>
<dbReference type="Pfam" id="PF06224">
    <property type="entry name" value="AlkZ-like"/>
    <property type="match status" value="1"/>
</dbReference>